<keyword evidence="7" id="KW-0378">Hydrolase</keyword>
<keyword evidence="4" id="KW-0472">Membrane</keyword>
<dbReference type="GO" id="GO:0046872">
    <property type="term" value="F:metal ion binding"/>
    <property type="evidence" value="ECO:0007669"/>
    <property type="project" value="UniProtKB-KW"/>
</dbReference>
<dbReference type="InterPro" id="IPR004843">
    <property type="entry name" value="Calcineurin-like_PHP"/>
</dbReference>
<keyword evidence="3" id="KW-0479">Metal-binding</keyword>
<dbReference type="Proteomes" id="UP000315003">
    <property type="component" value="Chromosome"/>
</dbReference>
<dbReference type="AlphaFoldDB" id="A0A517SW86"/>
<evidence type="ECO:0000256" key="1">
    <source>
        <dbReference type="ARBA" id="ARBA00022475"/>
    </source>
</evidence>
<keyword evidence="8" id="KW-1185">Reference proteome</keyword>
<dbReference type="InterPro" id="IPR029052">
    <property type="entry name" value="Metallo-depent_PP-like"/>
</dbReference>
<protein>
    <submittedName>
        <fullName evidence="7">UDP-2,3-diacylglucosamine hydrolase</fullName>
    </submittedName>
</protein>
<dbReference type="EMBL" id="CP036272">
    <property type="protein sequence ID" value="QDT60396.1"/>
    <property type="molecule type" value="Genomic_DNA"/>
</dbReference>
<evidence type="ECO:0000313" key="8">
    <source>
        <dbReference type="Proteomes" id="UP000315003"/>
    </source>
</evidence>
<reference evidence="7 8" key="1">
    <citation type="submission" date="2019-02" db="EMBL/GenBank/DDBJ databases">
        <title>Deep-cultivation of Planctomycetes and their phenomic and genomic characterization uncovers novel biology.</title>
        <authorList>
            <person name="Wiegand S."/>
            <person name="Jogler M."/>
            <person name="Boedeker C."/>
            <person name="Pinto D."/>
            <person name="Vollmers J."/>
            <person name="Rivas-Marin E."/>
            <person name="Kohn T."/>
            <person name="Peeters S.H."/>
            <person name="Heuer A."/>
            <person name="Rast P."/>
            <person name="Oberbeckmann S."/>
            <person name="Bunk B."/>
            <person name="Jeske O."/>
            <person name="Meyerdierks A."/>
            <person name="Storesund J.E."/>
            <person name="Kallscheuer N."/>
            <person name="Luecker S."/>
            <person name="Lage O.M."/>
            <person name="Pohl T."/>
            <person name="Merkel B.J."/>
            <person name="Hornburger P."/>
            <person name="Mueller R.-W."/>
            <person name="Bruemmer F."/>
            <person name="Labrenz M."/>
            <person name="Spormann A.M."/>
            <person name="Op den Camp H."/>
            <person name="Overmann J."/>
            <person name="Amann R."/>
            <person name="Jetten M.S.M."/>
            <person name="Mascher T."/>
            <person name="Medema M.H."/>
            <person name="Devos D.P."/>
            <person name="Kaster A.-K."/>
            <person name="Ovreas L."/>
            <person name="Rohde M."/>
            <person name="Galperin M.Y."/>
            <person name="Jogler C."/>
        </authorList>
    </citation>
    <scope>NUCLEOTIDE SEQUENCE [LARGE SCALE GENOMIC DNA]</scope>
    <source>
        <strain evidence="7 8">SV_7m_r</strain>
    </source>
</reference>
<keyword evidence="2" id="KW-0997">Cell inner membrane</keyword>
<dbReference type="PANTHER" id="PTHR34990:SF2">
    <property type="entry name" value="BLL8164 PROTEIN"/>
    <property type="match status" value="1"/>
</dbReference>
<dbReference type="GO" id="GO:0016020">
    <property type="term" value="C:membrane"/>
    <property type="evidence" value="ECO:0007669"/>
    <property type="project" value="GOC"/>
</dbReference>
<dbReference type="Gene3D" id="3.60.21.10">
    <property type="match status" value="1"/>
</dbReference>
<dbReference type="OrthoDB" id="9802481at2"/>
<evidence type="ECO:0000256" key="2">
    <source>
        <dbReference type="ARBA" id="ARBA00022519"/>
    </source>
</evidence>
<dbReference type="CDD" id="cd07398">
    <property type="entry name" value="MPP_YbbF-LpxH"/>
    <property type="match status" value="1"/>
</dbReference>
<organism evidence="7 8">
    <name type="scientific">Stieleria bergensis</name>
    <dbReference type="NCBI Taxonomy" id="2528025"/>
    <lineage>
        <taxon>Bacteria</taxon>
        <taxon>Pseudomonadati</taxon>
        <taxon>Planctomycetota</taxon>
        <taxon>Planctomycetia</taxon>
        <taxon>Pirellulales</taxon>
        <taxon>Pirellulaceae</taxon>
        <taxon>Stieleria</taxon>
    </lineage>
</organism>
<keyword evidence="1" id="KW-1003">Cell membrane</keyword>
<dbReference type="InterPro" id="IPR043461">
    <property type="entry name" value="LpxH-like"/>
</dbReference>
<sequence length="296" mass="34024">MERTLQKVRTLFVSDVHLGCKHARTSKFLEFIQGYQPDTLYLVGDFFDAWKINYGWHWTTDCDHVIDHFVKLVESGTELFYAPGNHDAFLRQPGFQAIIPSRFPDVRIDNEFIFESLQGHRLLVTHGDLFDFFETKAQWASKASSFFYDSCLFWNQWFVRRFRGEDKNPYGICARLKQRVKSAVRFLSRFEGKLVEHAQDQGCDGVVCGHIHTPCFKRIGDAFYFNTGDWMENCTGLVERHDGRLELVSLYGQTQEISLPELSADALPSSQDTSETLPGIPALPLGQSYEQVQSIA</sequence>
<evidence type="ECO:0000256" key="5">
    <source>
        <dbReference type="ARBA" id="ARBA00023211"/>
    </source>
</evidence>
<proteinExistence type="predicted"/>
<dbReference type="Pfam" id="PF00149">
    <property type="entry name" value="Metallophos"/>
    <property type="match status" value="1"/>
</dbReference>
<dbReference type="SUPFAM" id="SSF56300">
    <property type="entry name" value="Metallo-dependent phosphatases"/>
    <property type="match status" value="1"/>
</dbReference>
<dbReference type="RefSeq" id="WP_145273041.1">
    <property type="nucleotide sequence ID" value="NZ_CP036272.1"/>
</dbReference>
<dbReference type="GO" id="GO:0009245">
    <property type="term" value="P:lipid A biosynthetic process"/>
    <property type="evidence" value="ECO:0007669"/>
    <property type="project" value="TreeGrafter"/>
</dbReference>
<evidence type="ECO:0000313" key="7">
    <source>
        <dbReference type="EMBL" id="QDT60396.1"/>
    </source>
</evidence>
<feature type="domain" description="Calcineurin-like phosphoesterase" evidence="6">
    <location>
        <begin position="9"/>
        <end position="214"/>
    </location>
</feature>
<evidence type="ECO:0000256" key="4">
    <source>
        <dbReference type="ARBA" id="ARBA00023136"/>
    </source>
</evidence>
<evidence type="ECO:0000256" key="3">
    <source>
        <dbReference type="ARBA" id="ARBA00022723"/>
    </source>
</evidence>
<name>A0A517SW86_9BACT</name>
<keyword evidence="5" id="KW-0464">Manganese</keyword>
<gene>
    <name evidence="7" type="ORF">SV7mr_29180</name>
</gene>
<accession>A0A517SW86</accession>
<dbReference type="PANTHER" id="PTHR34990">
    <property type="entry name" value="UDP-2,3-DIACYLGLUCOSAMINE HYDROLASE-RELATED"/>
    <property type="match status" value="1"/>
</dbReference>
<dbReference type="GO" id="GO:0008758">
    <property type="term" value="F:UDP-2,3-diacylglucosamine hydrolase activity"/>
    <property type="evidence" value="ECO:0007669"/>
    <property type="project" value="TreeGrafter"/>
</dbReference>
<evidence type="ECO:0000259" key="6">
    <source>
        <dbReference type="Pfam" id="PF00149"/>
    </source>
</evidence>